<keyword evidence="2" id="KW-1185">Reference proteome</keyword>
<name>A0ABS9HSH1_9GAMM</name>
<reference evidence="2" key="2">
    <citation type="submission" date="2022-01" db="EMBL/GenBank/DDBJ databases">
        <title>Lysobacter chinensis sp. nov., a bacterium isolated from cow dung compost.</title>
        <authorList>
            <person name="Zhou L.Y."/>
        </authorList>
    </citation>
    <scope>NUCLEOTIDE SEQUENCE [LARGE SCALE GENOMIC DNA]</scope>
    <source>
        <strain evidence="2">TLK-CK17</strain>
    </source>
</reference>
<evidence type="ECO:0000313" key="1">
    <source>
        <dbReference type="EMBL" id="MCF7221017.1"/>
    </source>
</evidence>
<accession>A0ABS9HSH1</accession>
<evidence type="ECO:0000313" key="2">
    <source>
        <dbReference type="Proteomes" id="UP001430796"/>
    </source>
</evidence>
<comment type="caution">
    <text evidence="1">The sequence shown here is derived from an EMBL/GenBank/DDBJ whole genome shotgun (WGS) entry which is preliminary data.</text>
</comment>
<proteinExistence type="predicted"/>
<dbReference type="EMBL" id="JAKJPO010000001">
    <property type="protein sequence ID" value="MCF7221017.1"/>
    <property type="molecule type" value="Genomic_DNA"/>
</dbReference>
<gene>
    <name evidence="1" type="ORF">L3V18_04340</name>
</gene>
<organism evidence="1 2">
    <name type="scientific">Marilutibacter chinensis</name>
    <dbReference type="NCBI Taxonomy" id="2912247"/>
    <lineage>
        <taxon>Bacteria</taxon>
        <taxon>Pseudomonadati</taxon>
        <taxon>Pseudomonadota</taxon>
        <taxon>Gammaproteobacteria</taxon>
        <taxon>Lysobacterales</taxon>
        <taxon>Lysobacteraceae</taxon>
        <taxon>Marilutibacter</taxon>
    </lineage>
</organism>
<reference evidence="1 2" key="3">
    <citation type="submission" date="2022-01" db="EMBL/GenBank/DDBJ databases">
        <authorList>
            <person name="Zhou L.Y."/>
        </authorList>
    </citation>
    <scope>NUCLEOTIDE SEQUENCE [LARGE SCALE GENOMIC DNA]</scope>
    <source>
        <strain evidence="1 2">TLK-CK17</strain>
    </source>
</reference>
<protein>
    <submittedName>
        <fullName evidence="1">Uncharacterized protein</fullName>
    </submittedName>
</protein>
<reference evidence="1 2" key="1">
    <citation type="submission" date="2022-01" db="EMBL/GenBank/DDBJ databases">
        <title>Lysobacter chinensis sp. nov., a bacterium isolated from cow dung compost.</title>
        <authorList>
            <person name="Liu Y."/>
        </authorList>
    </citation>
    <scope>NUCLEOTIDE SEQUENCE [LARGE SCALE GENOMIC DNA]</scope>
    <source>
        <strain evidence="1 2">TLK-CK17</strain>
    </source>
</reference>
<sequence>MFPKKKSRLSAQGKAVVAANVLLDAVEGKIDEKMAGVRLREAIGLQWSFLTCIQYLSGQEALVALKALPNDWSEAGRQKRHVLTAAILAAHMVANFRSEGPMLCASHMAEELKGKTVEQWLAEKSEAEREEV</sequence>
<dbReference type="RefSeq" id="WP_237053362.1">
    <property type="nucleotide sequence ID" value="NZ_JAKJPO010000001.1"/>
</dbReference>
<dbReference type="Proteomes" id="UP001430796">
    <property type="component" value="Unassembled WGS sequence"/>
</dbReference>